<evidence type="ECO:0000259" key="6">
    <source>
        <dbReference type="PROSITE" id="PS51635"/>
    </source>
</evidence>
<dbReference type="PANTHER" id="PTHR14226:SF57">
    <property type="entry name" value="BLR7027 PROTEIN"/>
    <property type="match status" value="1"/>
</dbReference>
<accession>H6RKP2</accession>
<dbReference type="PANTHER" id="PTHR14226">
    <property type="entry name" value="NEUROPATHY TARGET ESTERASE/SWISS CHEESE D.MELANOGASTER"/>
    <property type="match status" value="1"/>
</dbReference>
<evidence type="ECO:0000256" key="3">
    <source>
        <dbReference type="ARBA" id="ARBA00023098"/>
    </source>
</evidence>
<dbReference type="Proteomes" id="UP000007517">
    <property type="component" value="Chromosome"/>
</dbReference>
<evidence type="ECO:0000256" key="2">
    <source>
        <dbReference type="ARBA" id="ARBA00022963"/>
    </source>
</evidence>
<protein>
    <submittedName>
        <fullName evidence="7">Putative patatin</fullName>
    </submittedName>
</protein>
<evidence type="ECO:0000256" key="5">
    <source>
        <dbReference type="SAM" id="MobiDB-lite"/>
    </source>
</evidence>
<evidence type="ECO:0000313" key="7">
    <source>
        <dbReference type="EMBL" id="CCG03658.1"/>
    </source>
</evidence>
<feature type="short sequence motif" description="GXSXG" evidence="4">
    <location>
        <begin position="49"/>
        <end position="53"/>
    </location>
</feature>
<dbReference type="InterPro" id="IPR050301">
    <property type="entry name" value="NTE"/>
</dbReference>
<evidence type="ECO:0000313" key="8">
    <source>
        <dbReference type="Proteomes" id="UP000007517"/>
    </source>
</evidence>
<organism evidence="7 8">
    <name type="scientific">Blastococcus saxobsidens (strain DD2)</name>
    <dbReference type="NCBI Taxonomy" id="1146883"/>
    <lineage>
        <taxon>Bacteria</taxon>
        <taxon>Bacillati</taxon>
        <taxon>Actinomycetota</taxon>
        <taxon>Actinomycetes</taxon>
        <taxon>Geodermatophilales</taxon>
        <taxon>Geodermatophilaceae</taxon>
        <taxon>Blastococcus</taxon>
    </lineage>
</organism>
<dbReference type="EMBL" id="FO117623">
    <property type="protein sequence ID" value="CCG03658.1"/>
    <property type="molecule type" value="Genomic_DNA"/>
</dbReference>
<dbReference type="Gene3D" id="3.40.1090.10">
    <property type="entry name" value="Cytosolic phospholipase A2 catalytic domain"/>
    <property type="match status" value="1"/>
</dbReference>
<proteinExistence type="predicted"/>
<name>H6RKP2_BLASD</name>
<dbReference type="PROSITE" id="PS51635">
    <property type="entry name" value="PNPLA"/>
    <property type="match status" value="1"/>
</dbReference>
<keyword evidence="3" id="KW-0443">Lipid metabolism</keyword>
<keyword evidence="2" id="KW-0442">Lipid degradation</keyword>
<sequence length="148" mass="15134">MPPMAATEIPGQGGRTAFVLGGGGVLGAAEIGMLSALFERGIRPDVIVGTSVGAINGALVAADPTPRGVDRLRAVWAELTCEGVFAGSVLARARTLVRTRTHPPARARAPAGPAGGASAGAHVRRADRAVPVRRGQHRAGCRALVHRR</sequence>
<dbReference type="InterPro" id="IPR002641">
    <property type="entry name" value="PNPLA_dom"/>
</dbReference>
<dbReference type="KEGG" id="bsd:BLASA_2787"/>
<keyword evidence="1" id="KW-0378">Hydrolase</keyword>
<feature type="short sequence motif" description="GXGXXG" evidence="4">
    <location>
        <begin position="22"/>
        <end position="27"/>
    </location>
</feature>
<dbReference type="STRING" id="1146883.BLASA_2787"/>
<evidence type="ECO:0000256" key="1">
    <source>
        <dbReference type="ARBA" id="ARBA00022801"/>
    </source>
</evidence>
<dbReference type="InterPro" id="IPR016035">
    <property type="entry name" value="Acyl_Trfase/lysoPLipase"/>
</dbReference>
<dbReference type="GO" id="GO:0016787">
    <property type="term" value="F:hydrolase activity"/>
    <property type="evidence" value="ECO:0007669"/>
    <property type="project" value="UniProtKB-KW"/>
</dbReference>
<gene>
    <name evidence="7" type="ordered locus">BLASA_2787</name>
</gene>
<dbReference type="AlphaFoldDB" id="H6RKP2"/>
<dbReference type="SUPFAM" id="SSF52151">
    <property type="entry name" value="FabD/lysophospholipase-like"/>
    <property type="match status" value="1"/>
</dbReference>
<dbReference type="HOGENOM" id="CLU_1755311_0_0_11"/>
<keyword evidence="8" id="KW-1185">Reference proteome</keyword>
<feature type="region of interest" description="Disordered" evidence="5">
    <location>
        <begin position="100"/>
        <end position="122"/>
    </location>
</feature>
<dbReference type="GO" id="GO:0016042">
    <property type="term" value="P:lipid catabolic process"/>
    <property type="evidence" value="ECO:0007669"/>
    <property type="project" value="UniProtKB-KW"/>
</dbReference>
<reference evidence="8" key="2">
    <citation type="submission" date="2012-02" db="EMBL/GenBank/DDBJ databases">
        <title>Complete genome sequence of Blastococcus saxobsidens strain DD2.</title>
        <authorList>
            <person name="Genoscope."/>
        </authorList>
    </citation>
    <scope>NUCLEOTIDE SEQUENCE [LARGE SCALE GENOMIC DNA]</scope>
    <source>
        <strain evidence="8">DD2</strain>
    </source>
</reference>
<dbReference type="Pfam" id="PF01734">
    <property type="entry name" value="Patatin"/>
    <property type="match status" value="1"/>
</dbReference>
<evidence type="ECO:0000256" key="4">
    <source>
        <dbReference type="PROSITE-ProRule" id="PRU01161"/>
    </source>
</evidence>
<dbReference type="eggNOG" id="COG1752">
    <property type="taxonomic scope" value="Bacteria"/>
</dbReference>
<reference evidence="7 8" key="1">
    <citation type="journal article" date="2012" name="J. Bacteriol.">
        <title>Genome Sequence of Blastococcus saxobsidens DD2, a Stone-Inhabiting Bacterium.</title>
        <authorList>
            <person name="Chouaia B."/>
            <person name="Crotti E."/>
            <person name="Brusetti L."/>
            <person name="Daffonchio D."/>
            <person name="Essoussi I."/>
            <person name="Nouioui I."/>
            <person name="Sbissi I."/>
            <person name="Ghodhbane-Gtari F."/>
            <person name="Gtari M."/>
            <person name="Vacherie B."/>
            <person name="Barbe V."/>
            <person name="Medigue C."/>
            <person name="Gury J."/>
            <person name="Pujic P."/>
            <person name="Normand P."/>
        </authorList>
    </citation>
    <scope>NUCLEOTIDE SEQUENCE [LARGE SCALE GENOMIC DNA]</scope>
    <source>
        <strain evidence="7 8">DD2</strain>
    </source>
</reference>
<comment type="caution">
    <text evidence="4">Lacks conserved residue(s) required for the propagation of feature annotation.</text>
</comment>
<feature type="domain" description="PNPLA" evidence="6">
    <location>
        <begin position="18"/>
        <end position="148"/>
    </location>
</feature>